<dbReference type="KEGG" id="tvl:FAZ95_25510"/>
<protein>
    <submittedName>
        <fullName evidence="1">Uncharacterized protein</fullName>
    </submittedName>
</protein>
<evidence type="ECO:0000313" key="2">
    <source>
        <dbReference type="Proteomes" id="UP000298656"/>
    </source>
</evidence>
<dbReference type="Proteomes" id="UP000298656">
    <property type="component" value="Chromosome 2"/>
</dbReference>
<gene>
    <name evidence="1" type="ORF">FAZ95_25510</name>
</gene>
<dbReference type="EMBL" id="CP040078">
    <property type="protein sequence ID" value="QCP52526.1"/>
    <property type="molecule type" value="Genomic_DNA"/>
</dbReference>
<evidence type="ECO:0000313" key="1">
    <source>
        <dbReference type="EMBL" id="QCP52526.1"/>
    </source>
</evidence>
<organism evidence="1 2">
    <name type="scientific">Trinickia violacea</name>
    <dbReference type="NCBI Taxonomy" id="2571746"/>
    <lineage>
        <taxon>Bacteria</taxon>
        <taxon>Pseudomonadati</taxon>
        <taxon>Pseudomonadota</taxon>
        <taxon>Betaproteobacteria</taxon>
        <taxon>Burkholderiales</taxon>
        <taxon>Burkholderiaceae</taxon>
        <taxon>Trinickia</taxon>
    </lineage>
</organism>
<accession>A0A4P8IVS6</accession>
<keyword evidence="2" id="KW-1185">Reference proteome</keyword>
<dbReference type="RefSeq" id="WP_137335297.1">
    <property type="nucleotide sequence ID" value="NZ_CP040078.1"/>
</dbReference>
<reference evidence="1 2" key="1">
    <citation type="submission" date="2019-05" db="EMBL/GenBank/DDBJ databases">
        <title>Burkholderia sp. DHOD12, isolated from subtropical forest soil.</title>
        <authorList>
            <person name="Gao Z.-H."/>
            <person name="Qiu L.-H."/>
        </authorList>
    </citation>
    <scope>NUCLEOTIDE SEQUENCE [LARGE SCALE GENOMIC DNA]</scope>
    <source>
        <strain evidence="1 2">DHOD12</strain>
    </source>
</reference>
<dbReference type="AlphaFoldDB" id="A0A4P8IVS6"/>
<proteinExistence type="predicted"/>
<sequence length="60" mass="6749">MLWRYSGKSGWAGDVHHAALVDGRDAFYIVYKEIVLNTATVHPVWVRTLHWINAVAVISG</sequence>
<name>A0A4P8IVS6_9BURK</name>